<feature type="compositionally biased region" description="Low complexity" evidence="6">
    <location>
        <begin position="170"/>
        <end position="187"/>
    </location>
</feature>
<keyword evidence="3 8" id="KW-0238">DNA-binding</keyword>
<evidence type="ECO:0000313" key="8">
    <source>
        <dbReference type="EMBL" id="KAL0075961.1"/>
    </source>
</evidence>
<feature type="region of interest" description="Disordered" evidence="6">
    <location>
        <begin position="167"/>
        <end position="218"/>
    </location>
</feature>
<evidence type="ECO:0000256" key="3">
    <source>
        <dbReference type="ARBA" id="ARBA00023125"/>
    </source>
</evidence>
<dbReference type="InterPro" id="IPR000232">
    <property type="entry name" value="HSF_DNA-bd"/>
</dbReference>
<evidence type="ECO:0000256" key="4">
    <source>
        <dbReference type="ARBA" id="ARBA00023242"/>
    </source>
</evidence>
<dbReference type="PRINTS" id="PR00056">
    <property type="entry name" value="HSFDOMAIN"/>
</dbReference>
<evidence type="ECO:0000256" key="6">
    <source>
        <dbReference type="SAM" id="MobiDB-lite"/>
    </source>
</evidence>
<dbReference type="EMBL" id="JBCLYO010000033">
    <property type="protein sequence ID" value="KAL0075961.1"/>
    <property type="molecule type" value="Genomic_DNA"/>
</dbReference>
<evidence type="ECO:0000256" key="2">
    <source>
        <dbReference type="ARBA" id="ARBA00006403"/>
    </source>
</evidence>
<protein>
    <submittedName>
        <fullName evidence="8">HSF-type DNA-binding-domain-containing protein</fullName>
    </submittedName>
</protein>
<reference evidence="8 9" key="1">
    <citation type="submission" date="2024-04" db="EMBL/GenBank/DDBJ databases">
        <title>Symmetric and asymmetric DNA N6-adenine methylation regulates different biological responses in Mucorales.</title>
        <authorList>
            <consortium name="Lawrence Berkeley National Laboratory"/>
            <person name="Lax C."/>
            <person name="Mondo S.J."/>
            <person name="Osorio-Concepcion M."/>
            <person name="Muszewska A."/>
            <person name="Corrochano-Luque M."/>
            <person name="Gutierrez G."/>
            <person name="Riley R."/>
            <person name="Lipzen A."/>
            <person name="Guo J."/>
            <person name="Hundley H."/>
            <person name="Amirebrahimi M."/>
            <person name="Ng V."/>
            <person name="Lorenzo-Gutierrez D."/>
            <person name="Binder U."/>
            <person name="Yang J."/>
            <person name="Song Y."/>
            <person name="Canovas D."/>
            <person name="Navarro E."/>
            <person name="Freitag M."/>
            <person name="Gabaldon T."/>
            <person name="Grigoriev I.V."/>
            <person name="Corrochano L.M."/>
            <person name="Nicolas F.E."/>
            <person name="Garre V."/>
        </authorList>
    </citation>
    <scope>NUCLEOTIDE SEQUENCE [LARGE SCALE GENOMIC DNA]</scope>
    <source>
        <strain evidence="8 9">L51</strain>
    </source>
</reference>
<dbReference type="Pfam" id="PF00447">
    <property type="entry name" value="HSF_DNA-bind"/>
    <property type="match status" value="1"/>
</dbReference>
<dbReference type="SMART" id="SM00415">
    <property type="entry name" value="HSF"/>
    <property type="match status" value="1"/>
</dbReference>
<comment type="caution">
    <text evidence="8">The sequence shown here is derived from an EMBL/GenBank/DDBJ whole genome shotgun (WGS) entry which is preliminary data.</text>
</comment>
<feature type="compositionally biased region" description="Polar residues" evidence="6">
    <location>
        <begin position="190"/>
        <end position="212"/>
    </location>
</feature>
<dbReference type="InterPro" id="IPR036390">
    <property type="entry name" value="WH_DNA-bd_sf"/>
</dbReference>
<keyword evidence="9" id="KW-1185">Reference proteome</keyword>
<evidence type="ECO:0000259" key="7">
    <source>
        <dbReference type="SMART" id="SM00415"/>
    </source>
</evidence>
<dbReference type="InterPro" id="IPR036388">
    <property type="entry name" value="WH-like_DNA-bd_sf"/>
</dbReference>
<comment type="similarity">
    <text evidence="2 5">Belongs to the HSF family.</text>
</comment>
<feature type="domain" description="HSF-type DNA-binding" evidence="7">
    <location>
        <begin position="35"/>
        <end position="143"/>
    </location>
</feature>
<evidence type="ECO:0000256" key="1">
    <source>
        <dbReference type="ARBA" id="ARBA00004123"/>
    </source>
</evidence>
<accession>A0ABR3AM90</accession>
<organism evidence="8 9">
    <name type="scientific">Phycomyces blakesleeanus</name>
    <dbReference type="NCBI Taxonomy" id="4837"/>
    <lineage>
        <taxon>Eukaryota</taxon>
        <taxon>Fungi</taxon>
        <taxon>Fungi incertae sedis</taxon>
        <taxon>Mucoromycota</taxon>
        <taxon>Mucoromycotina</taxon>
        <taxon>Mucoromycetes</taxon>
        <taxon>Mucorales</taxon>
        <taxon>Phycomycetaceae</taxon>
        <taxon>Phycomyces</taxon>
    </lineage>
</organism>
<dbReference type="Gene3D" id="1.10.10.10">
    <property type="entry name" value="Winged helix-like DNA-binding domain superfamily/Winged helix DNA-binding domain"/>
    <property type="match status" value="1"/>
</dbReference>
<sequence>MNRSTLLTDCEGSQSPCNDQHGGSVRNIFRIAPQVSAAFITKLYRILGIEESQNFISWSPSGTQFCVHDMHQFSKDILPQYFKHNNWPSFVRQLNMYGFHKVGEVSGSHSRALIRHDSNVVYKFRHPDFQRNRQDLLHRIRRKKARLSHQTAFHYTNGFDMVKHQERQGDNNSVDNNSNNSNNSNDSHSIRYQQHQDINNDSYNNSPESSTECLGRKHENSTGFTSVEEGISVSMDQIYHIDETLERLKKKSDTAQQEIDDLRQSIMLQQNLLERFATIMNTNADFSAKESMIYAMEQLKTHAHDISIRENDDHERQLGYSNEQGDFNSPSLATNGWILANKQRRMNAIQSICNLPINTLP</sequence>
<dbReference type="PANTHER" id="PTHR10015">
    <property type="entry name" value="HEAT SHOCK TRANSCRIPTION FACTOR"/>
    <property type="match status" value="1"/>
</dbReference>
<dbReference type="PANTHER" id="PTHR10015:SF427">
    <property type="entry name" value="HEAT SHOCK FACTOR PROTEIN"/>
    <property type="match status" value="1"/>
</dbReference>
<comment type="subcellular location">
    <subcellularLocation>
        <location evidence="1">Nucleus</location>
    </subcellularLocation>
</comment>
<name>A0ABR3AM90_PHYBL</name>
<proteinExistence type="inferred from homology"/>
<evidence type="ECO:0000256" key="5">
    <source>
        <dbReference type="RuleBase" id="RU004020"/>
    </source>
</evidence>
<evidence type="ECO:0000313" key="9">
    <source>
        <dbReference type="Proteomes" id="UP001448207"/>
    </source>
</evidence>
<dbReference type="Proteomes" id="UP001448207">
    <property type="component" value="Unassembled WGS sequence"/>
</dbReference>
<gene>
    <name evidence="8" type="ORF">J3Q64DRAFT_1773524</name>
</gene>
<keyword evidence="4" id="KW-0539">Nucleus</keyword>
<dbReference type="SUPFAM" id="SSF46785">
    <property type="entry name" value="Winged helix' DNA-binding domain"/>
    <property type="match status" value="1"/>
</dbReference>
<dbReference type="GO" id="GO:0003677">
    <property type="term" value="F:DNA binding"/>
    <property type="evidence" value="ECO:0007669"/>
    <property type="project" value="UniProtKB-KW"/>
</dbReference>